<keyword evidence="2" id="KW-0813">Transport</keyword>
<organism evidence="12 13">
    <name type="scientific">Methanoplanus endosymbiosus</name>
    <dbReference type="NCBI Taxonomy" id="33865"/>
    <lineage>
        <taxon>Archaea</taxon>
        <taxon>Methanobacteriati</taxon>
        <taxon>Methanobacteriota</taxon>
        <taxon>Stenosarchaea group</taxon>
        <taxon>Methanomicrobia</taxon>
        <taxon>Methanomicrobiales</taxon>
        <taxon>Methanomicrobiaceae</taxon>
        <taxon>Methanoplanus</taxon>
    </lineage>
</organism>
<feature type="transmembrane region" description="Helical" evidence="10">
    <location>
        <begin position="363"/>
        <end position="382"/>
    </location>
</feature>
<feature type="transmembrane region" description="Helical" evidence="10">
    <location>
        <begin position="35"/>
        <end position="53"/>
    </location>
</feature>
<dbReference type="GO" id="GO:1902600">
    <property type="term" value="P:proton transmembrane transport"/>
    <property type="evidence" value="ECO:0007669"/>
    <property type="project" value="InterPro"/>
</dbReference>
<keyword evidence="6" id="KW-0915">Sodium</keyword>
<dbReference type="GeneID" id="74308963"/>
<dbReference type="Proteomes" id="UP001060368">
    <property type="component" value="Chromosome"/>
</dbReference>
<dbReference type="InterPro" id="IPR006153">
    <property type="entry name" value="Cation/H_exchanger_TM"/>
</dbReference>
<accession>A0A9E7PME2</accession>
<dbReference type="InterPro" id="IPR038770">
    <property type="entry name" value="Na+/solute_symporter_sf"/>
</dbReference>
<name>A0A9E7PME2_9EURY</name>
<comment type="subcellular location">
    <subcellularLocation>
        <location evidence="1">Membrane</location>
        <topology evidence="1">Multi-pass membrane protein</topology>
    </subcellularLocation>
</comment>
<keyword evidence="13" id="KW-1185">Reference proteome</keyword>
<evidence type="ECO:0000313" key="12">
    <source>
        <dbReference type="EMBL" id="UUX92545.1"/>
    </source>
</evidence>
<dbReference type="PANTHER" id="PTHR43562:SF3">
    <property type="entry name" value="SODIUM ION_PROTON EXCHANGER (EUROFUNG)"/>
    <property type="match status" value="1"/>
</dbReference>
<reference evidence="12" key="1">
    <citation type="submission" date="2022-04" db="EMBL/GenBank/DDBJ databases">
        <title>Complete genome of Methanoplanus endosymbiosus DSM 3599.</title>
        <authorList>
            <person name="Chen S.-C."/>
            <person name="You Y.-T."/>
            <person name="Zhou Y.-Z."/>
            <person name="Lai M.-C."/>
        </authorList>
    </citation>
    <scope>NUCLEOTIDE SEQUENCE</scope>
    <source>
        <strain evidence="12">DSM 3599</strain>
    </source>
</reference>
<feature type="transmembrane region" description="Helical" evidence="10">
    <location>
        <begin position="12"/>
        <end position="30"/>
    </location>
</feature>
<evidence type="ECO:0000256" key="5">
    <source>
        <dbReference type="ARBA" id="ARBA00022989"/>
    </source>
</evidence>
<dbReference type="RefSeq" id="WP_257742691.1">
    <property type="nucleotide sequence ID" value="NZ_CP096115.1"/>
</dbReference>
<evidence type="ECO:0000259" key="11">
    <source>
        <dbReference type="Pfam" id="PF00999"/>
    </source>
</evidence>
<keyword evidence="7" id="KW-0406">Ion transport</keyword>
<evidence type="ECO:0000256" key="9">
    <source>
        <dbReference type="ARBA" id="ARBA00023201"/>
    </source>
</evidence>
<evidence type="ECO:0000256" key="4">
    <source>
        <dbReference type="ARBA" id="ARBA00022692"/>
    </source>
</evidence>
<evidence type="ECO:0000256" key="1">
    <source>
        <dbReference type="ARBA" id="ARBA00004141"/>
    </source>
</evidence>
<keyword evidence="9" id="KW-0739">Sodium transport</keyword>
<gene>
    <name evidence="12" type="ORF">L6E24_14620</name>
</gene>
<evidence type="ECO:0000256" key="10">
    <source>
        <dbReference type="SAM" id="Phobius"/>
    </source>
</evidence>
<feature type="transmembrane region" description="Helical" evidence="10">
    <location>
        <begin position="181"/>
        <end position="203"/>
    </location>
</feature>
<feature type="transmembrane region" description="Helical" evidence="10">
    <location>
        <begin position="243"/>
        <end position="261"/>
    </location>
</feature>
<feature type="transmembrane region" description="Helical" evidence="10">
    <location>
        <begin position="148"/>
        <end position="169"/>
    </location>
</feature>
<dbReference type="PANTHER" id="PTHR43562">
    <property type="entry name" value="NAPA-TYPE SODIUM/HYDROGEN ANTIPORTER"/>
    <property type="match status" value="1"/>
</dbReference>
<evidence type="ECO:0000256" key="7">
    <source>
        <dbReference type="ARBA" id="ARBA00023065"/>
    </source>
</evidence>
<dbReference type="GO" id="GO:0015297">
    <property type="term" value="F:antiporter activity"/>
    <property type="evidence" value="ECO:0007669"/>
    <property type="project" value="UniProtKB-KW"/>
</dbReference>
<feature type="domain" description="Cation/H+ exchanger transmembrane" evidence="11">
    <location>
        <begin position="18"/>
        <end position="383"/>
    </location>
</feature>
<evidence type="ECO:0000256" key="3">
    <source>
        <dbReference type="ARBA" id="ARBA00022449"/>
    </source>
</evidence>
<dbReference type="Gene3D" id="1.20.1530.20">
    <property type="match status" value="1"/>
</dbReference>
<feature type="transmembrane region" description="Helical" evidence="10">
    <location>
        <begin position="215"/>
        <end position="237"/>
    </location>
</feature>
<proteinExistence type="predicted"/>
<protein>
    <submittedName>
        <fullName evidence="12">Cation:proton antiporter</fullName>
    </submittedName>
</protein>
<dbReference type="Pfam" id="PF00999">
    <property type="entry name" value="Na_H_Exchanger"/>
    <property type="match status" value="1"/>
</dbReference>
<evidence type="ECO:0000256" key="8">
    <source>
        <dbReference type="ARBA" id="ARBA00023136"/>
    </source>
</evidence>
<evidence type="ECO:0000256" key="2">
    <source>
        <dbReference type="ARBA" id="ARBA00022448"/>
    </source>
</evidence>
<keyword evidence="8 10" id="KW-0472">Membrane</keyword>
<dbReference type="GO" id="GO:0006814">
    <property type="term" value="P:sodium ion transport"/>
    <property type="evidence" value="ECO:0007669"/>
    <property type="project" value="UniProtKB-KW"/>
</dbReference>
<feature type="transmembrane region" description="Helical" evidence="10">
    <location>
        <begin position="116"/>
        <end position="136"/>
    </location>
</feature>
<dbReference type="AlphaFoldDB" id="A0A9E7PME2"/>
<feature type="transmembrane region" description="Helical" evidence="10">
    <location>
        <begin position="302"/>
        <end position="322"/>
    </location>
</feature>
<feature type="transmembrane region" description="Helical" evidence="10">
    <location>
        <begin position="59"/>
        <end position="76"/>
    </location>
</feature>
<feature type="transmembrane region" description="Helical" evidence="10">
    <location>
        <begin position="334"/>
        <end position="357"/>
    </location>
</feature>
<keyword evidence="3" id="KW-0050">Antiport</keyword>
<evidence type="ECO:0000313" key="13">
    <source>
        <dbReference type="Proteomes" id="UP001060368"/>
    </source>
</evidence>
<evidence type="ECO:0000256" key="6">
    <source>
        <dbReference type="ARBA" id="ARBA00023053"/>
    </source>
</evidence>
<dbReference type="GO" id="GO:0016020">
    <property type="term" value="C:membrane"/>
    <property type="evidence" value="ECO:0007669"/>
    <property type="project" value="UniProtKB-SubCell"/>
</dbReference>
<feature type="transmembrane region" description="Helical" evidence="10">
    <location>
        <begin position="273"/>
        <end position="290"/>
    </location>
</feature>
<keyword evidence="4 10" id="KW-0812">Transmembrane</keyword>
<dbReference type="KEGG" id="mend:L6E24_14620"/>
<sequence length="395" mass="42156">MTALPTLDIEFQIALLLLIAVGGYLLAAWIHQSAVVGLIILGIIVGPGVLNLINYTDIVTALAHMGAIILLFVIGFEFHFSDLLKKQYLLIGICGVALPFIACFSVSILMGSSAPGSLFAGTAMTATSIAITANVLKEMGKLHTGVANAIIGTAVVDDIVSLIVLSVTVDFLQGAISIQEIFISVIRPLIFIFLAAIAGVYVVDRIIMYVDSSEVALKFPEFVFLFALSVAFIYAMLADIFGISPMIGSFIAGVSINRVLLKHSMSIKKGSEYIYIPFAAIFFISLGILADVQDVALSVVPYIIVLAATAALSKFIGCGLPARFTGMDRHDSMAVGAGMIPRGEMAMVIALVGLSMGIIGQDIFVAIIMASLLCTIITPFLLKDWLFREKSQYSR</sequence>
<dbReference type="EMBL" id="CP096115">
    <property type="protein sequence ID" value="UUX92545.1"/>
    <property type="molecule type" value="Genomic_DNA"/>
</dbReference>
<keyword evidence="5 10" id="KW-1133">Transmembrane helix</keyword>
<feature type="transmembrane region" description="Helical" evidence="10">
    <location>
        <begin position="88"/>
        <end position="110"/>
    </location>
</feature>